<dbReference type="PANTHER" id="PTHR46395">
    <property type="entry name" value="ADP-RIBOSYLATION FACTOR GTPASE-ACTIVATING PROTEIN 1"/>
    <property type="match status" value="1"/>
</dbReference>
<dbReference type="Proteomes" id="UP000799437">
    <property type="component" value="Unassembled WGS sequence"/>
</dbReference>
<dbReference type="OrthoDB" id="983479at2759"/>
<dbReference type="PROSITE" id="PS50115">
    <property type="entry name" value="ARFGAP"/>
    <property type="match status" value="1"/>
</dbReference>
<dbReference type="GO" id="GO:0005096">
    <property type="term" value="F:GTPase activator activity"/>
    <property type="evidence" value="ECO:0007669"/>
    <property type="project" value="UniProtKB-KW"/>
</dbReference>
<feature type="region of interest" description="Disordered" evidence="6">
    <location>
        <begin position="131"/>
        <end position="188"/>
    </location>
</feature>
<dbReference type="InterPro" id="IPR001164">
    <property type="entry name" value="ArfGAP_dom"/>
</dbReference>
<organism evidence="8 9">
    <name type="scientific">Pseudovirgaria hyperparasitica</name>
    <dbReference type="NCBI Taxonomy" id="470096"/>
    <lineage>
        <taxon>Eukaryota</taxon>
        <taxon>Fungi</taxon>
        <taxon>Dikarya</taxon>
        <taxon>Ascomycota</taxon>
        <taxon>Pezizomycotina</taxon>
        <taxon>Dothideomycetes</taxon>
        <taxon>Dothideomycetes incertae sedis</taxon>
        <taxon>Acrospermales</taxon>
        <taxon>Acrospermaceae</taxon>
        <taxon>Pseudovirgaria</taxon>
    </lineage>
</organism>
<feature type="compositionally biased region" description="Polar residues" evidence="6">
    <location>
        <begin position="310"/>
        <end position="322"/>
    </location>
</feature>
<dbReference type="Pfam" id="PF01412">
    <property type="entry name" value="ArfGap"/>
    <property type="match status" value="1"/>
</dbReference>
<keyword evidence="1" id="KW-0343">GTPase activation</keyword>
<accession>A0A6A6WMM2</accession>
<dbReference type="EMBL" id="ML996565">
    <property type="protein sequence ID" value="KAF2763461.1"/>
    <property type="molecule type" value="Genomic_DNA"/>
</dbReference>
<evidence type="ECO:0000256" key="5">
    <source>
        <dbReference type="PROSITE-ProRule" id="PRU00288"/>
    </source>
</evidence>
<protein>
    <submittedName>
        <fullName evidence="8">ArfGap-domain-containing protein</fullName>
    </submittedName>
</protein>
<feature type="region of interest" description="Disordered" evidence="6">
    <location>
        <begin position="308"/>
        <end position="403"/>
    </location>
</feature>
<dbReference type="CDD" id="cd08830">
    <property type="entry name" value="ArfGap_ArfGap1"/>
    <property type="match status" value="1"/>
</dbReference>
<sequence length="403" mass="43234">MSKMWEVDPETRSKLLEIQKINGNNQCVDCGAPSPQWASPKFGIFFCLSCSGVHRGLGVHISFVRSITMDAFKNAELEKMRCGGNQPWRNFFNAHASTARDGLSFDNCSISQRYDSEAGDEWKERLAAAAEGREYVPQPSTRRVRGSGSSNVSRAQTPLSKTRSADIQGGTAGRSSSPSLGTSSLGSKKAQNEAYFAKMGADNANRPKDLAPNQGGQYSGFGSDPFPEKRSDGIVPGIDDFQKDPVAALTKGFGWLSSTVGKGAKTGYDGWVKPGMQKLAESDITNQARQNFTTLSTNLNQGFQSFVEGSDQNRAGSSSVTRGASAANPERKDFWDSFGDAPKPTGQQKDFWDEFGAEHDAGPTTATTAGPKPKSSVGTAAMKKTGGESTKGGKAKDDEWGEW</sequence>
<evidence type="ECO:0000256" key="3">
    <source>
        <dbReference type="ARBA" id="ARBA00022771"/>
    </source>
</evidence>
<keyword evidence="4" id="KW-0862">Zinc</keyword>
<dbReference type="GO" id="GO:0008270">
    <property type="term" value="F:zinc ion binding"/>
    <property type="evidence" value="ECO:0007669"/>
    <property type="project" value="UniProtKB-KW"/>
</dbReference>
<proteinExistence type="predicted"/>
<dbReference type="GO" id="GO:0032012">
    <property type="term" value="P:regulation of ARF protein signal transduction"/>
    <property type="evidence" value="ECO:0007669"/>
    <property type="project" value="TreeGrafter"/>
</dbReference>
<feature type="compositionally biased region" description="Basic and acidic residues" evidence="6">
    <location>
        <begin position="394"/>
        <end position="403"/>
    </location>
</feature>
<evidence type="ECO:0000259" key="7">
    <source>
        <dbReference type="PROSITE" id="PS50115"/>
    </source>
</evidence>
<feature type="compositionally biased region" description="Low complexity" evidence="6">
    <location>
        <begin position="362"/>
        <end position="374"/>
    </location>
</feature>
<feature type="compositionally biased region" description="Basic and acidic residues" evidence="6">
    <location>
        <begin position="350"/>
        <end position="361"/>
    </location>
</feature>
<name>A0A6A6WMM2_9PEZI</name>
<feature type="compositionally biased region" description="Low complexity" evidence="6">
    <location>
        <begin position="175"/>
        <end position="187"/>
    </location>
</feature>
<reference evidence="8" key="1">
    <citation type="journal article" date="2020" name="Stud. Mycol.">
        <title>101 Dothideomycetes genomes: a test case for predicting lifestyles and emergence of pathogens.</title>
        <authorList>
            <person name="Haridas S."/>
            <person name="Albert R."/>
            <person name="Binder M."/>
            <person name="Bloem J."/>
            <person name="Labutti K."/>
            <person name="Salamov A."/>
            <person name="Andreopoulos B."/>
            <person name="Baker S."/>
            <person name="Barry K."/>
            <person name="Bills G."/>
            <person name="Bluhm B."/>
            <person name="Cannon C."/>
            <person name="Castanera R."/>
            <person name="Culley D."/>
            <person name="Daum C."/>
            <person name="Ezra D."/>
            <person name="Gonzalez J."/>
            <person name="Henrissat B."/>
            <person name="Kuo A."/>
            <person name="Liang C."/>
            <person name="Lipzen A."/>
            <person name="Lutzoni F."/>
            <person name="Magnuson J."/>
            <person name="Mondo S."/>
            <person name="Nolan M."/>
            <person name="Ohm R."/>
            <person name="Pangilinan J."/>
            <person name="Park H.-J."/>
            <person name="Ramirez L."/>
            <person name="Alfaro M."/>
            <person name="Sun H."/>
            <person name="Tritt A."/>
            <person name="Yoshinaga Y."/>
            <person name="Zwiers L.-H."/>
            <person name="Turgeon B."/>
            <person name="Goodwin S."/>
            <person name="Spatafora J."/>
            <person name="Crous P."/>
            <person name="Grigoriev I."/>
        </authorList>
    </citation>
    <scope>NUCLEOTIDE SEQUENCE</scope>
    <source>
        <strain evidence="8">CBS 121739</strain>
    </source>
</reference>
<gene>
    <name evidence="8" type="ORF">EJ05DRAFT_39452</name>
</gene>
<evidence type="ECO:0000256" key="6">
    <source>
        <dbReference type="SAM" id="MobiDB-lite"/>
    </source>
</evidence>
<keyword evidence="9" id="KW-1185">Reference proteome</keyword>
<dbReference type="InterPro" id="IPR037278">
    <property type="entry name" value="ARFGAP/RecO"/>
</dbReference>
<dbReference type="SMART" id="SM00105">
    <property type="entry name" value="ArfGap"/>
    <property type="match status" value="1"/>
</dbReference>
<feature type="domain" description="Arf-GAP" evidence="7">
    <location>
        <begin position="12"/>
        <end position="135"/>
    </location>
</feature>
<dbReference type="PANTHER" id="PTHR46395:SF1">
    <property type="entry name" value="ADP-RIBOSYLATION FACTOR GTPASE-ACTIVATING PROTEIN 1"/>
    <property type="match status" value="1"/>
</dbReference>
<keyword evidence="2" id="KW-0479">Metal-binding</keyword>
<evidence type="ECO:0000313" key="8">
    <source>
        <dbReference type="EMBL" id="KAF2763461.1"/>
    </source>
</evidence>
<dbReference type="GO" id="GO:0000139">
    <property type="term" value="C:Golgi membrane"/>
    <property type="evidence" value="ECO:0007669"/>
    <property type="project" value="TreeGrafter"/>
</dbReference>
<dbReference type="FunFam" id="1.10.220.150:FF:000014">
    <property type="entry name" value="ADP-ribosylation factor GTPase-activating protein"/>
    <property type="match status" value="1"/>
</dbReference>
<dbReference type="PRINTS" id="PR00405">
    <property type="entry name" value="REVINTRACTNG"/>
</dbReference>
<dbReference type="GeneID" id="54482414"/>
<dbReference type="AlphaFoldDB" id="A0A6A6WMM2"/>
<feature type="region of interest" description="Disordered" evidence="6">
    <location>
        <begin position="203"/>
        <end position="226"/>
    </location>
</feature>
<evidence type="ECO:0000256" key="4">
    <source>
        <dbReference type="ARBA" id="ARBA00022833"/>
    </source>
</evidence>
<evidence type="ECO:0000256" key="2">
    <source>
        <dbReference type="ARBA" id="ARBA00022723"/>
    </source>
</evidence>
<evidence type="ECO:0000256" key="1">
    <source>
        <dbReference type="ARBA" id="ARBA00022468"/>
    </source>
</evidence>
<dbReference type="Gene3D" id="1.10.220.150">
    <property type="entry name" value="Arf GTPase activating protein"/>
    <property type="match status" value="1"/>
</dbReference>
<dbReference type="InterPro" id="IPR038508">
    <property type="entry name" value="ArfGAP_dom_sf"/>
</dbReference>
<keyword evidence="3 5" id="KW-0863">Zinc-finger</keyword>
<dbReference type="RefSeq" id="XP_033605912.1">
    <property type="nucleotide sequence ID" value="XM_033741360.1"/>
</dbReference>
<dbReference type="SUPFAM" id="SSF57863">
    <property type="entry name" value="ArfGap/RecO-like zinc finger"/>
    <property type="match status" value="1"/>
</dbReference>
<evidence type="ECO:0000313" key="9">
    <source>
        <dbReference type="Proteomes" id="UP000799437"/>
    </source>
</evidence>
<dbReference type="GO" id="GO:0030100">
    <property type="term" value="P:regulation of endocytosis"/>
    <property type="evidence" value="ECO:0007669"/>
    <property type="project" value="TreeGrafter"/>
</dbReference>